<sequence length="71" mass="7959">MTDKETLIRQYAAGDLTWHALQERGFNDYIQVLAALGELGLRPPIAPMTGPNRAARERGRAMIRDALRARP</sequence>
<dbReference type="AlphaFoldDB" id="A0A2S6NJK4"/>
<gene>
    <name evidence="1" type="ORF">CCS01_08560</name>
</gene>
<organism evidence="1 2">
    <name type="scientific">Rhodopila globiformis</name>
    <name type="common">Rhodopseudomonas globiformis</name>
    <dbReference type="NCBI Taxonomy" id="1071"/>
    <lineage>
        <taxon>Bacteria</taxon>
        <taxon>Pseudomonadati</taxon>
        <taxon>Pseudomonadota</taxon>
        <taxon>Alphaproteobacteria</taxon>
        <taxon>Acetobacterales</taxon>
        <taxon>Acetobacteraceae</taxon>
        <taxon>Rhodopila</taxon>
    </lineage>
</organism>
<keyword evidence="2" id="KW-1185">Reference proteome</keyword>
<dbReference type="RefSeq" id="WP_104518435.1">
    <property type="nucleotide sequence ID" value="NZ_NHRY01000078.1"/>
</dbReference>
<reference evidence="1 2" key="1">
    <citation type="journal article" date="2018" name="Arch. Microbiol.">
        <title>New insights into the metabolic potential of the phototrophic purple bacterium Rhodopila globiformis DSM 161(T) from its draft genome sequence and evidence for a vanadium-dependent nitrogenase.</title>
        <authorList>
            <person name="Imhoff J.F."/>
            <person name="Rahn T."/>
            <person name="Kunzel S."/>
            <person name="Neulinger S.C."/>
        </authorList>
    </citation>
    <scope>NUCLEOTIDE SEQUENCE [LARGE SCALE GENOMIC DNA]</scope>
    <source>
        <strain evidence="1 2">DSM 161</strain>
    </source>
</reference>
<name>A0A2S6NJK4_RHOGL</name>
<dbReference type="OrthoDB" id="9781032at2"/>
<evidence type="ECO:0000313" key="1">
    <source>
        <dbReference type="EMBL" id="PPQ35095.1"/>
    </source>
</evidence>
<dbReference type="Proteomes" id="UP000239724">
    <property type="component" value="Unassembled WGS sequence"/>
</dbReference>
<accession>A0A2S6NJK4</accession>
<protein>
    <submittedName>
        <fullName evidence="1">Uncharacterized protein</fullName>
    </submittedName>
</protein>
<comment type="caution">
    <text evidence="1">The sequence shown here is derived from an EMBL/GenBank/DDBJ whole genome shotgun (WGS) entry which is preliminary data.</text>
</comment>
<dbReference type="EMBL" id="NHRY01000078">
    <property type="protein sequence ID" value="PPQ35095.1"/>
    <property type="molecule type" value="Genomic_DNA"/>
</dbReference>
<proteinExistence type="predicted"/>
<evidence type="ECO:0000313" key="2">
    <source>
        <dbReference type="Proteomes" id="UP000239724"/>
    </source>
</evidence>